<evidence type="ECO:0000256" key="1">
    <source>
        <dbReference type="SAM" id="SignalP"/>
    </source>
</evidence>
<protein>
    <submittedName>
        <fullName evidence="3">Thioredoxin-like protein</fullName>
    </submittedName>
</protein>
<keyword evidence="1" id="KW-0732">Signal</keyword>
<feature type="chain" id="PRO_5016259637" evidence="1">
    <location>
        <begin position="23"/>
        <end position="412"/>
    </location>
</feature>
<dbReference type="Gene3D" id="3.40.30.10">
    <property type="entry name" value="Glutaredoxin"/>
    <property type="match status" value="1"/>
</dbReference>
<accession>A0A327QVX0</accession>
<feature type="domain" description="Thioredoxin" evidence="2">
    <location>
        <begin position="6"/>
        <end position="138"/>
    </location>
</feature>
<gene>
    <name evidence="3" type="ORF">LX64_01143</name>
</gene>
<proteinExistence type="predicted"/>
<dbReference type="SUPFAM" id="SSF52833">
    <property type="entry name" value="Thioredoxin-like"/>
    <property type="match status" value="1"/>
</dbReference>
<dbReference type="RefSeq" id="WP_111596638.1">
    <property type="nucleotide sequence ID" value="NZ_QLLL01000002.1"/>
</dbReference>
<dbReference type="PANTHER" id="PTHR42899:SF1">
    <property type="entry name" value="SPERMATOGENESIS-ASSOCIATED PROTEIN 20"/>
    <property type="match status" value="1"/>
</dbReference>
<dbReference type="PANTHER" id="PTHR42899">
    <property type="entry name" value="SPERMATOGENESIS-ASSOCIATED PROTEIN 20"/>
    <property type="match status" value="1"/>
</dbReference>
<organism evidence="3 4">
    <name type="scientific">Chitinophaga skermanii</name>
    <dbReference type="NCBI Taxonomy" id="331697"/>
    <lineage>
        <taxon>Bacteria</taxon>
        <taxon>Pseudomonadati</taxon>
        <taxon>Bacteroidota</taxon>
        <taxon>Chitinophagia</taxon>
        <taxon>Chitinophagales</taxon>
        <taxon>Chitinophagaceae</taxon>
        <taxon>Chitinophaga</taxon>
    </lineage>
</organism>
<evidence type="ECO:0000259" key="2">
    <source>
        <dbReference type="PROSITE" id="PS51352"/>
    </source>
</evidence>
<dbReference type="AlphaFoldDB" id="A0A327QVX0"/>
<dbReference type="EMBL" id="QLLL01000002">
    <property type="protein sequence ID" value="RAJ08491.1"/>
    <property type="molecule type" value="Genomic_DNA"/>
</dbReference>
<name>A0A327QVX0_9BACT</name>
<dbReference type="OrthoDB" id="120730at2"/>
<evidence type="ECO:0000313" key="4">
    <source>
        <dbReference type="Proteomes" id="UP000249547"/>
    </source>
</evidence>
<keyword evidence="4" id="KW-1185">Reference proteome</keyword>
<dbReference type="Proteomes" id="UP000249547">
    <property type="component" value="Unassembled WGS sequence"/>
</dbReference>
<feature type="signal peptide" evidence="1">
    <location>
        <begin position="1"/>
        <end position="22"/>
    </location>
</feature>
<dbReference type="PROSITE" id="PS51352">
    <property type="entry name" value="THIOREDOXIN_2"/>
    <property type="match status" value="1"/>
</dbReference>
<dbReference type="Pfam" id="PF13899">
    <property type="entry name" value="Thioredoxin_7"/>
    <property type="match status" value="1"/>
</dbReference>
<evidence type="ECO:0000313" key="3">
    <source>
        <dbReference type="EMBL" id="RAJ08491.1"/>
    </source>
</evidence>
<comment type="caution">
    <text evidence="3">The sequence shown here is derived from an EMBL/GenBank/DDBJ whole genome shotgun (WGS) entry which is preliminary data.</text>
</comment>
<dbReference type="InterPro" id="IPR036249">
    <property type="entry name" value="Thioredoxin-like_sf"/>
</dbReference>
<dbReference type="InterPro" id="IPR013766">
    <property type="entry name" value="Thioredoxin_domain"/>
</dbReference>
<sequence length="412" mass="46253">MTTFSKLILACAFVFAFSGLHAQETQFLQGKFSEALAKAKATNKPIFVDLYFEGCMPCKKMDQETFKDEKVSNYFNENYVCYKVDIFKEEDGKVLCRKFAVSGFPTYLFLTPSGQFVEGSSGFTGADRFLPLMQASKALADKNQTRQFSAKLDESYPAFYSDGYLNPKSGIDTKAAIATYAAETNKYTAEVNFVVQSRYFNSMPTNIKEAYFANIHTNAKNFNAKTVANCIYNYCKVKAEGFAAKNDQAGFDAMIKHVRPVFTEHDWAIFGKIMYDGYYTKLNNTAAYIDYVGASSFYDIIDKANIVFEMLPKLKDNAALATKMGAWFNDKEINAVPYKYSIANVFYAASIAEYYAKNQAKALSYGRNAAESAAANKAPNLKNIEDFYKALQNNQQDYVVTPAHAIKPMIMN</sequence>
<reference evidence="3 4" key="1">
    <citation type="submission" date="2018-06" db="EMBL/GenBank/DDBJ databases">
        <title>Genomic Encyclopedia of Archaeal and Bacterial Type Strains, Phase II (KMG-II): from individual species to whole genera.</title>
        <authorList>
            <person name="Goeker M."/>
        </authorList>
    </citation>
    <scope>NUCLEOTIDE SEQUENCE [LARGE SCALE GENOMIC DNA]</scope>
    <source>
        <strain evidence="3 4">DSM 23857</strain>
    </source>
</reference>
<dbReference type="InterPro" id="IPR024705">
    <property type="entry name" value="Ssp411"/>
</dbReference>